<evidence type="ECO:0000256" key="2">
    <source>
        <dbReference type="ARBA" id="ARBA00008856"/>
    </source>
</evidence>
<evidence type="ECO:0000259" key="7">
    <source>
        <dbReference type="Pfam" id="PF13890"/>
    </source>
</evidence>
<comment type="caution">
    <text evidence="8">The sequence shown here is derived from an EMBL/GenBank/DDBJ whole genome shotgun (WGS) entry which is preliminary data.</text>
</comment>
<proteinExistence type="inferred from homology"/>
<evidence type="ECO:0000256" key="6">
    <source>
        <dbReference type="SAM" id="MobiDB-lite"/>
    </source>
</evidence>
<feature type="compositionally biased region" description="Basic and acidic residues" evidence="6">
    <location>
        <begin position="237"/>
        <end position="246"/>
    </location>
</feature>
<dbReference type="GO" id="GO:0005737">
    <property type="term" value="C:cytoplasm"/>
    <property type="evidence" value="ECO:0007669"/>
    <property type="project" value="UniProtKB-SubCell"/>
</dbReference>
<dbReference type="AlphaFoldDB" id="A0AAX6FNH7"/>
<evidence type="ECO:0000256" key="3">
    <source>
        <dbReference type="ARBA" id="ARBA00015817"/>
    </source>
</evidence>
<feature type="region of interest" description="Disordered" evidence="6">
    <location>
        <begin position="227"/>
        <end position="246"/>
    </location>
</feature>
<feature type="compositionally biased region" description="Acidic residues" evidence="6">
    <location>
        <begin position="227"/>
        <end position="236"/>
    </location>
</feature>
<keyword evidence="5" id="KW-0963">Cytoplasm</keyword>
<organism evidence="8 9">
    <name type="scientific">Iris pallida</name>
    <name type="common">Sweet iris</name>
    <dbReference type="NCBI Taxonomy" id="29817"/>
    <lineage>
        <taxon>Eukaryota</taxon>
        <taxon>Viridiplantae</taxon>
        <taxon>Streptophyta</taxon>
        <taxon>Embryophyta</taxon>
        <taxon>Tracheophyta</taxon>
        <taxon>Spermatophyta</taxon>
        <taxon>Magnoliopsida</taxon>
        <taxon>Liliopsida</taxon>
        <taxon>Asparagales</taxon>
        <taxon>Iridaceae</taxon>
        <taxon>Iridoideae</taxon>
        <taxon>Irideae</taxon>
        <taxon>Iris</taxon>
    </lineage>
</organism>
<dbReference type="GO" id="GO:0005096">
    <property type="term" value="F:GTPase activator activity"/>
    <property type="evidence" value="ECO:0007669"/>
    <property type="project" value="UniProtKB-KW"/>
</dbReference>
<dbReference type="PANTHER" id="PTHR21422">
    <property type="entry name" value="RAB3 GTPASE-ACTIVATING PROTEIN CATALYTIC SUBUNIT"/>
    <property type="match status" value="1"/>
</dbReference>
<dbReference type="EMBL" id="JANAVB010027798">
    <property type="protein sequence ID" value="KAJ6817628.1"/>
    <property type="molecule type" value="Genomic_DNA"/>
</dbReference>
<evidence type="ECO:0000256" key="4">
    <source>
        <dbReference type="ARBA" id="ARBA00022468"/>
    </source>
</evidence>
<evidence type="ECO:0000313" key="8">
    <source>
        <dbReference type="EMBL" id="KAJ6817628.1"/>
    </source>
</evidence>
<evidence type="ECO:0000256" key="5">
    <source>
        <dbReference type="ARBA" id="ARBA00022490"/>
    </source>
</evidence>
<keyword evidence="4" id="KW-0343">GTPase activation</keyword>
<reference evidence="8" key="1">
    <citation type="journal article" date="2023" name="GigaByte">
        <title>Genome assembly of the bearded iris, Iris pallida Lam.</title>
        <authorList>
            <person name="Bruccoleri R.E."/>
            <person name="Oakeley E.J."/>
            <person name="Faust A.M.E."/>
            <person name="Altorfer M."/>
            <person name="Dessus-Babus S."/>
            <person name="Burckhardt D."/>
            <person name="Oertli M."/>
            <person name="Naumann U."/>
            <person name="Petersen F."/>
            <person name="Wong J."/>
        </authorList>
    </citation>
    <scope>NUCLEOTIDE SEQUENCE</scope>
    <source>
        <strain evidence="8">GSM-AAB239-AS_SAM_17_03QT</strain>
    </source>
</reference>
<gene>
    <name evidence="8" type="ORF">M6B38_410485</name>
</gene>
<dbReference type="Pfam" id="PF13890">
    <property type="entry name" value="Rab3-GTPase_cat"/>
    <property type="match status" value="1"/>
</dbReference>
<feature type="compositionally biased region" description="Basic and acidic residues" evidence="6">
    <location>
        <begin position="484"/>
        <end position="499"/>
    </location>
</feature>
<dbReference type="PANTHER" id="PTHR21422:SF9">
    <property type="entry name" value="RAB3 GTPASE-ACTIVATING PROTEIN CATALYTIC SUBUNIT"/>
    <property type="match status" value="1"/>
</dbReference>
<feature type="compositionally biased region" description="Polar residues" evidence="6">
    <location>
        <begin position="500"/>
        <end position="511"/>
    </location>
</feature>
<name>A0AAX6FNH7_IRIPA</name>
<dbReference type="InterPro" id="IPR045700">
    <property type="entry name" value="Rab3GAP1"/>
</dbReference>
<accession>A0AAX6FNH7</accession>
<dbReference type="Proteomes" id="UP001140949">
    <property type="component" value="Unassembled WGS sequence"/>
</dbReference>
<evidence type="ECO:0000256" key="1">
    <source>
        <dbReference type="ARBA" id="ARBA00004496"/>
    </source>
</evidence>
<evidence type="ECO:0000313" key="9">
    <source>
        <dbReference type="Proteomes" id="UP001140949"/>
    </source>
</evidence>
<sequence>MDEEVDEQNEEELECFDDFTVASSWERLISDIEAICRNWLADGPDNLKEKGAECLGSKRNIYSVKCELKYGVKLYCMEYYFEASISGKAAQWDDDMHNIQLSFGVTEFLVISPLSASGVILDAPESSKLLSAVAIALSNCGSNWPAFVPVHDPSRKAYIGIQNLGTNFTKRFDADRIGSQVPIRLMHLEGLYELFVSKFTLSSMDFSTSFFKVDFTMKLTYITPPNDIDDDIESEEPEKPRGDIEGLNHIKSQWDDDCPWAEWYSAEDPVNGFELTAIWSNRILEGSLEMAELENASSFDAEKWFIHPILSPNMIDDSVGKMIGFSSQLHLLIIALDKSFEAQFLEDFVSVENSTSDNSKSGISVPPPTVLDRVLKELFHEGSQSSNYSGLAHKNSRAIKGAPLSSLFAQFCLHTLWYGNCNIRAIAAFWIEFVREVRWCWEESQSLPRMPTDSGIDLTTCLVHQKLQMLAICIGKKKLQERELHSGSESKDHAPDDSKVSSPYSRNQSQDPIHEPLVDKCVSSLGLNGQRDTKENFKGFGMDPAYPSATADLQPINNVRKGSARALESKLLNSFQKMHAPYTQDAPLMTEDMHEERLRAVEAFGDAFSFSGQLERDILSSDMSAFKAANPDAAFEDFIRWHSPSDWETDETEDRFGDKWPPCGRLSQRMSEHGNSWRQIWNESPAVPASEQKPLFDPIREGEKVLHYLETLRPHQLLEQMVCTAFRASADTLNQTHYGDIKLMKAKVSQLYSTLASALRPLQGNNVPERAEFIGDLQHTCRVFEHIEKLLIFAASIHSKLLDAPRLSVVVFNDVFNFYLPKMGTTSASICYNKEYKTKQSVQTRERDAVASLFPPPTANQSWRKVLSMGNLLNGHEPVLREIIFTVRNQVSDNHYGNNNPLNFDGEIETHRIGKLGFIIKFFHLLPLIGVSRDKSDLKTRQINLHGWIYTDCEATIVPSIKWLSLVI</sequence>
<feature type="region of interest" description="Disordered" evidence="6">
    <location>
        <begin position="484"/>
        <end position="513"/>
    </location>
</feature>
<reference evidence="8" key="2">
    <citation type="submission" date="2023-04" db="EMBL/GenBank/DDBJ databases">
        <authorList>
            <person name="Bruccoleri R.E."/>
            <person name="Oakeley E.J."/>
            <person name="Faust A.-M."/>
            <person name="Dessus-Babus S."/>
            <person name="Altorfer M."/>
            <person name="Burckhardt D."/>
            <person name="Oertli M."/>
            <person name="Naumann U."/>
            <person name="Petersen F."/>
            <person name="Wong J."/>
        </authorList>
    </citation>
    <scope>NUCLEOTIDE SEQUENCE</scope>
    <source>
        <strain evidence="8">GSM-AAB239-AS_SAM_17_03QT</strain>
        <tissue evidence="8">Leaf</tissue>
    </source>
</reference>
<keyword evidence="9" id="KW-1185">Reference proteome</keyword>
<dbReference type="InterPro" id="IPR026147">
    <property type="entry name" value="Rab3GAP1_conserved"/>
</dbReference>
<feature type="domain" description="Rab3GAP catalytic subunit conserved" evidence="7">
    <location>
        <begin position="558"/>
        <end position="710"/>
    </location>
</feature>
<comment type="similarity">
    <text evidence="2">Belongs to the Rab3-GAP catalytic subunit family.</text>
</comment>
<comment type="subcellular location">
    <subcellularLocation>
        <location evidence="1">Cytoplasm</location>
    </subcellularLocation>
</comment>
<protein>
    <recommendedName>
        <fullName evidence="3">Rab3 GTPase-activating protein catalytic subunit</fullName>
    </recommendedName>
</protein>